<proteinExistence type="predicted"/>
<keyword evidence="1" id="KW-1133">Transmembrane helix</keyword>
<feature type="transmembrane region" description="Helical" evidence="1">
    <location>
        <begin position="46"/>
        <end position="66"/>
    </location>
</feature>
<feature type="transmembrane region" description="Helical" evidence="1">
    <location>
        <begin position="233"/>
        <end position="252"/>
    </location>
</feature>
<evidence type="ECO:0000256" key="1">
    <source>
        <dbReference type="SAM" id="Phobius"/>
    </source>
</evidence>
<keyword evidence="3" id="KW-1185">Reference proteome</keyword>
<protein>
    <submittedName>
        <fullName evidence="2">Uncharacterized protein</fullName>
    </submittedName>
</protein>
<keyword evidence="1" id="KW-0472">Membrane</keyword>
<comment type="caution">
    <text evidence="2">The sequence shown here is derived from an EMBL/GenBank/DDBJ whole genome shotgun (WGS) entry which is preliminary data.</text>
</comment>
<sequence length="346" mass="40351">MEAKARVKAISEIIQKCYHLGIFPFKWDAAESSVQITSSRGKIFQWVLNLVLFGFYVSFQIARYIWTAYDNRNSEKGQSDFQSLISGILVCLFFYIETIRNLRYFPTVANKLIMLSSAFTQEARFTGDVYSAVSKISTRGIRRIKNCSRLVHGMIVVYTLRLIARPDKPFHITSVFLGSDYLKWWKVVCILFQAYITLDRDPGASDDLLYFTKCYPTLRVAQIQWNHYLGRYYTYYIVIVVTTMILNVYEAVTAHTPKALFAVVVIGYCLSLIMLSLAEHLEMSEKVLRSWKYQHEPKWFPMFHKYCRPLYTQNGGFGFIDRRICFTLLEIIVSNSTSLIIRSRNR</sequence>
<keyword evidence="1" id="KW-0812">Transmembrane</keyword>
<dbReference type="EMBL" id="CAJVCH010094511">
    <property type="protein sequence ID" value="CAG7722989.1"/>
    <property type="molecule type" value="Genomic_DNA"/>
</dbReference>
<dbReference type="AlphaFoldDB" id="A0A8J2NWR1"/>
<dbReference type="Proteomes" id="UP000708208">
    <property type="component" value="Unassembled WGS sequence"/>
</dbReference>
<accession>A0A8J2NWR1</accession>
<evidence type="ECO:0000313" key="2">
    <source>
        <dbReference type="EMBL" id="CAG7722989.1"/>
    </source>
</evidence>
<gene>
    <name evidence="2" type="ORF">AFUS01_LOCUS12097</name>
</gene>
<feature type="transmembrane region" description="Helical" evidence="1">
    <location>
        <begin position="78"/>
        <end position="96"/>
    </location>
</feature>
<reference evidence="2" key="1">
    <citation type="submission" date="2021-06" db="EMBL/GenBank/DDBJ databases">
        <authorList>
            <person name="Hodson N. C."/>
            <person name="Mongue J. A."/>
            <person name="Jaron S. K."/>
        </authorList>
    </citation>
    <scope>NUCLEOTIDE SEQUENCE</scope>
</reference>
<organism evidence="2 3">
    <name type="scientific">Allacma fusca</name>
    <dbReference type="NCBI Taxonomy" id="39272"/>
    <lineage>
        <taxon>Eukaryota</taxon>
        <taxon>Metazoa</taxon>
        <taxon>Ecdysozoa</taxon>
        <taxon>Arthropoda</taxon>
        <taxon>Hexapoda</taxon>
        <taxon>Collembola</taxon>
        <taxon>Symphypleona</taxon>
        <taxon>Sminthuridae</taxon>
        <taxon>Allacma</taxon>
    </lineage>
</organism>
<name>A0A8J2NWR1_9HEXA</name>
<evidence type="ECO:0000313" key="3">
    <source>
        <dbReference type="Proteomes" id="UP000708208"/>
    </source>
</evidence>
<feature type="transmembrane region" description="Helical" evidence="1">
    <location>
        <begin position="258"/>
        <end position="278"/>
    </location>
</feature>